<evidence type="ECO:0000256" key="8">
    <source>
        <dbReference type="HAMAP-Rule" id="MF_00490"/>
    </source>
</evidence>
<dbReference type="EMBL" id="WHYR01000009">
    <property type="protein sequence ID" value="MQL51571.1"/>
    <property type="molecule type" value="Genomic_DNA"/>
</dbReference>
<sequence length="278" mass="29304">MKIIDVIPVVQSINPEDLAGRTAVVFDVLRATSTMATALTNGCRAVVPVVEVEEARQAAAMLENKGIPVLLAGERGGRKVDGFPHGNSPLEFPPEVAAGKTLVLTTSNGTRALAAAARGARTVLAGSLLNARAVAGELLRLGQDITLICAGSEGRFSLEDTLAAGMVVLELVELISGNRPEEGSLKLLPLDLSDLTVTALHLARAYRDNPRAAFDHSRHGRRLAAMGLADDLDWCARLNVFPVVPVVKPGEGDLLSVITNRDENNTGRITQKGSDPPS</sequence>
<dbReference type="Proteomes" id="UP000441717">
    <property type="component" value="Unassembled WGS sequence"/>
</dbReference>
<dbReference type="GO" id="GO:0050532">
    <property type="term" value="F:2-phosphosulfolactate phosphatase activity"/>
    <property type="evidence" value="ECO:0007669"/>
    <property type="project" value="UniProtKB-UniRule"/>
</dbReference>
<evidence type="ECO:0000256" key="7">
    <source>
        <dbReference type="ARBA" id="ARBA00033711"/>
    </source>
</evidence>
<dbReference type="PANTHER" id="PTHR37311">
    <property type="entry name" value="2-PHOSPHOSULFOLACTATE PHOSPHATASE-RELATED"/>
    <property type="match status" value="1"/>
</dbReference>
<dbReference type="Pfam" id="PF04029">
    <property type="entry name" value="2-ph_phosp"/>
    <property type="match status" value="1"/>
</dbReference>
<keyword evidence="6 8" id="KW-0460">Magnesium</keyword>
<gene>
    <name evidence="8" type="primary">comB</name>
    <name evidence="9" type="ORF">GFC01_04705</name>
</gene>
<dbReference type="PANTHER" id="PTHR37311:SF1">
    <property type="entry name" value="2-PHOSPHOSULFOLACTATE PHOSPHATASE-RELATED"/>
    <property type="match status" value="1"/>
</dbReference>
<dbReference type="SUPFAM" id="SSF142823">
    <property type="entry name" value="ComB-like"/>
    <property type="match status" value="1"/>
</dbReference>
<protein>
    <recommendedName>
        <fullName evidence="4 8">Probable 2-phosphosulfolactate phosphatase</fullName>
        <ecNumber evidence="3 8">3.1.3.71</ecNumber>
    </recommendedName>
</protein>
<evidence type="ECO:0000256" key="1">
    <source>
        <dbReference type="ARBA" id="ARBA00001946"/>
    </source>
</evidence>
<comment type="catalytic activity">
    <reaction evidence="7 8">
        <text>(2R)-O-phospho-3-sulfolactate + H2O = (2R)-3-sulfolactate + phosphate</text>
        <dbReference type="Rhea" id="RHEA:23416"/>
        <dbReference type="ChEBI" id="CHEBI:15377"/>
        <dbReference type="ChEBI" id="CHEBI:15597"/>
        <dbReference type="ChEBI" id="CHEBI:43474"/>
        <dbReference type="ChEBI" id="CHEBI:58738"/>
        <dbReference type="EC" id="3.1.3.71"/>
    </reaction>
</comment>
<comment type="cofactor">
    <cofactor evidence="1 8">
        <name>Mg(2+)</name>
        <dbReference type="ChEBI" id="CHEBI:18420"/>
    </cofactor>
</comment>
<dbReference type="RefSeq" id="WP_152945503.1">
    <property type="nucleotide sequence ID" value="NZ_WHYR01000009.1"/>
</dbReference>
<evidence type="ECO:0000313" key="10">
    <source>
        <dbReference type="Proteomes" id="UP000441717"/>
    </source>
</evidence>
<dbReference type="InterPro" id="IPR036702">
    <property type="entry name" value="ComB-like_sf"/>
</dbReference>
<dbReference type="Gene3D" id="3.90.1560.10">
    <property type="entry name" value="ComB-like"/>
    <property type="match status" value="1"/>
</dbReference>
<dbReference type="FunFam" id="3.90.1560.10:FF:000001">
    <property type="entry name" value="Probable 2-phosphosulfolactate phosphatase"/>
    <property type="match status" value="1"/>
</dbReference>
<name>A0A6N7INT8_9FIRM</name>
<dbReference type="GO" id="GO:0050545">
    <property type="term" value="F:sulfopyruvate decarboxylase activity"/>
    <property type="evidence" value="ECO:0007669"/>
    <property type="project" value="TreeGrafter"/>
</dbReference>
<dbReference type="OrthoDB" id="4913at2"/>
<dbReference type="GO" id="GO:0000287">
    <property type="term" value="F:magnesium ion binding"/>
    <property type="evidence" value="ECO:0007669"/>
    <property type="project" value="UniProtKB-UniRule"/>
</dbReference>
<reference evidence="9 10" key="1">
    <citation type="submission" date="2019-10" db="EMBL/GenBank/DDBJ databases">
        <title>Comparative genomics of sulfur disproportionating microorganisms.</title>
        <authorList>
            <person name="Ward L.M."/>
            <person name="Bertran E."/>
            <person name="Johnston D."/>
        </authorList>
    </citation>
    <scope>NUCLEOTIDE SEQUENCE [LARGE SCALE GENOMIC DNA]</scope>
    <source>
        <strain evidence="9 10">DSM 14055</strain>
    </source>
</reference>
<dbReference type="InterPro" id="IPR005238">
    <property type="entry name" value="ComB-like"/>
</dbReference>
<dbReference type="EC" id="3.1.3.71" evidence="3 8"/>
<evidence type="ECO:0000313" key="9">
    <source>
        <dbReference type="EMBL" id="MQL51571.1"/>
    </source>
</evidence>
<comment type="similarity">
    <text evidence="2 8">Belongs to the ComB family.</text>
</comment>
<organism evidence="9 10">
    <name type="scientific">Desulfofundulus thermobenzoicus</name>
    <dbReference type="NCBI Taxonomy" id="29376"/>
    <lineage>
        <taxon>Bacteria</taxon>
        <taxon>Bacillati</taxon>
        <taxon>Bacillota</taxon>
        <taxon>Clostridia</taxon>
        <taxon>Eubacteriales</taxon>
        <taxon>Peptococcaceae</taxon>
        <taxon>Desulfofundulus</taxon>
    </lineage>
</organism>
<evidence type="ECO:0000256" key="3">
    <source>
        <dbReference type="ARBA" id="ARBA00012953"/>
    </source>
</evidence>
<dbReference type="HAMAP" id="MF_00490">
    <property type="entry name" value="ComB"/>
    <property type="match status" value="1"/>
</dbReference>
<evidence type="ECO:0000256" key="6">
    <source>
        <dbReference type="ARBA" id="ARBA00022842"/>
    </source>
</evidence>
<comment type="caution">
    <text evidence="9">The sequence shown here is derived from an EMBL/GenBank/DDBJ whole genome shotgun (WGS) entry which is preliminary data.</text>
</comment>
<keyword evidence="5 8" id="KW-0378">Hydrolase</keyword>
<evidence type="ECO:0000256" key="5">
    <source>
        <dbReference type="ARBA" id="ARBA00022801"/>
    </source>
</evidence>
<evidence type="ECO:0000256" key="2">
    <source>
        <dbReference type="ARBA" id="ARBA00009997"/>
    </source>
</evidence>
<dbReference type="AlphaFoldDB" id="A0A6N7INT8"/>
<evidence type="ECO:0000256" key="4">
    <source>
        <dbReference type="ARBA" id="ARBA00021948"/>
    </source>
</evidence>
<proteinExistence type="inferred from homology"/>
<keyword evidence="10" id="KW-1185">Reference proteome</keyword>
<accession>A0A6N7INT8</accession>